<sequence>MSETPQILFNDGAAYERFMGIWSRLAGDVFLDWVAPAPGLRWADIGCGNGASTELLLDRCAPALVEGIDPSPDQLAYARDRLAGRPARFRQGSAMDLPYADGSFDAAVMALVLFFVPDPARGVAEMTRVVASGGTVAAYAWDMLGGGFPIAVIQDVMRESGLPVPLPPSVEASRRESMRALWSAAGLRDVALRPITVSRHFADFDTYWTTSVQGPALSAVMAGIPAAEAEALKERVRSRLPIDPAGGITATATANAVKGLKP</sequence>
<gene>
    <name evidence="2" type="ORF">GXW74_01145</name>
</gene>
<dbReference type="InterPro" id="IPR029063">
    <property type="entry name" value="SAM-dependent_MTases_sf"/>
</dbReference>
<protein>
    <submittedName>
        <fullName evidence="2">Methyltransferase domain-containing protein</fullName>
    </submittedName>
</protein>
<accession>A0A9X9X5U3</accession>
<dbReference type="GO" id="GO:0008757">
    <property type="term" value="F:S-adenosylmethionine-dependent methyltransferase activity"/>
    <property type="evidence" value="ECO:0007669"/>
    <property type="project" value="InterPro"/>
</dbReference>
<dbReference type="EMBL" id="JAAEDL010000001">
    <property type="protein sequence ID" value="MBR0679079.1"/>
    <property type="molecule type" value="Genomic_DNA"/>
</dbReference>
<dbReference type="Pfam" id="PF08241">
    <property type="entry name" value="Methyltransf_11"/>
    <property type="match status" value="1"/>
</dbReference>
<dbReference type="SUPFAM" id="SSF53335">
    <property type="entry name" value="S-adenosyl-L-methionine-dependent methyltransferases"/>
    <property type="match status" value="1"/>
</dbReference>
<dbReference type="CDD" id="cd02440">
    <property type="entry name" value="AdoMet_MTases"/>
    <property type="match status" value="1"/>
</dbReference>
<keyword evidence="2" id="KW-0808">Transferase</keyword>
<evidence type="ECO:0000259" key="1">
    <source>
        <dbReference type="Pfam" id="PF08241"/>
    </source>
</evidence>
<reference evidence="2" key="1">
    <citation type="submission" date="2020-01" db="EMBL/GenBank/DDBJ databases">
        <authorList>
            <person name="Rat A."/>
        </authorList>
    </citation>
    <scope>NUCLEOTIDE SEQUENCE</scope>
    <source>
        <strain evidence="2">LMG 31228</strain>
    </source>
</reference>
<keyword evidence="2" id="KW-0489">Methyltransferase</keyword>
<dbReference type="Gene3D" id="3.40.50.150">
    <property type="entry name" value="Vaccinia Virus protein VP39"/>
    <property type="match status" value="1"/>
</dbReference>
<proteinExistence type="predicted"/>
<organism evidence="2 3">
    <name type="scientific">Neoroseomonas eburnea</name>
    <dbReference type="NCBI Taxonomy" id="1346889"/>
    <lineage>
        <taxon>Bacteria</taxon>
        <taxon>Pseudomonadati</taxon>
        <taxon>Pseudomonadota</taxon>
        <taxon>Alphaproteobacteria</taxon>
        <taxon>Acetobacterales</taxon>
        <taxon>Acetobacteraceae</taxon>
        <taxon>Neoroseomonas</taxon>
    </lineage>
</organism>
<feature type="domain" description="Methyltransferase type 11" evidence="1">
    <location>
        <begin position="44"/>
        <end position="137"/>
    </location>
</feature>
<dbReference type="GO" id="GO:0032259">
    <property type="term" value="P:methylation"/>
    <property type="evidence" value="ECO:0007669"/>
    <property type="project" value="UniProtKB-KW"/>
</dbReference>
<keyword evidence="3" id="KW-1185">Reference proteome</keyword>
<dbReference type="RefSeq" id="WP_211844429.1">
    <property type="nucleotide sequence ID" value="NZ_JAAEDL010000001.1"/>
</dbReference>
<dbReference type="Proteomes" id="UP001138709">
    <property type="component" value="Unassembled WGS sequence"/>
</dbReference>
<dbReference type="InterPro" id="IPR013216">
    <property type="entry name" value="Methyltransf_11"/>
</dbReference>
<reference evidence="2" key="2">
    <citation type="journal article" date="2021" name="Syst. Appl. Microbiol.">
        <title>Roseomonas hellenica sp. nov., isolated from roots of wild-growing Alkanna tinctoria.</title>
        <authorList>
            <person name="Rat A."/>
            <person name="Naranjo H.D."/>
            <person name="Lebbe L."/>
            <person name="Cnockaert M."/>
            <person name="Krigas N."/>
            <person name="Grigoriadou K."/>
            <person name="Maloupa E."/>
            <person name="Willems A."/>
        </authorList>
    </citation>
    <scope>NUCLEOTIDE SEQUENCE</scope>
    <source>
        <strain evidence="2">LMG 31228</strain>
    </source>
</reference>
<dbReference type="AlphaFoldDB" id="A0A9X9X5U3"/>
<evidence type="ECO:0000313" key="2">
    <source>
        <dbReference type="EMBL" id="MBR0679079.1"/>
    </source>
</evidence>
<comment type="caution">
    <text evidence="2">The sequence shown here is derived from an EMBL/GenBank/DDBJ whole genome shotgun (WGS) entry which is preliminary data.</text>
</comment>
<evidence type="ECO:0000313" key="3">
    <source>
        <dbReference type="Proteomes" id="UP001138709"/>
    </source>
</evidence>
<dbReference type="PANTHER" id="PTHR43591">
    <property type="entry name" value="METHYLTRANSFERASE"/>
    <property type="match status" value="1"/>
</dbReference>
<name>A0A9X9X5U3_9PROT</name>
<dbReference type="PANTHER" id="PTHR43591:SF24">
    <property type="entry name" value="2-METHOXY-6-POLYPRENYL-1,4-BENZOQUINOL METHYLASE, MITOCHONDRIAL"/>
    <property type="match status" value="1"/>
</dbReference>